<dbReference type="SUPFAM" id="SSF48150">
    <property type="entry name" value="DNA-glycosylase"/>
    <property type="match status" value="1"/>
</dbReference>
<feature type="binding site" evidence="1">
    <location>
        <position position="21"/>
    </location>
    <ligand>
        <name>Zn(2+)</name>
        <dbReference type="ChEBI" id="CHEBI:29105"/>
    </ligand>
</feature>
<evidence type="ECO:0000256" key="1">
    <source>
        <dbReference type="PIRSR" id="PIRSR605019-1"/>
    </source>
</evidence>
<keyword evidence="1" id="KW-0479">Metal-binding</keyword>
<dbReference type="Proteomes" id="UP000230232">
    <property type="component" value="Unassembled WGS sequence"/>
</dbReference>
<comment type="caution">
    <text evidence="2">The sequence shown here is derived from an EMBL/GenBank/DDBJ whole genome shotgun (WGS) entry which is preliminary data.</text>
</comment>
<dbReference type="GO" id="GO:0046872">
    <property type="term" value="F:metal ion binding"/>
    <property type="evidence" value="ECO:0007669"/>
    <property type="project" value="UniProtKB-KW"/>
</dbReference>
<feature type="binding site" evidence="1">
    <location>
        <position position="183"/>
    </location>
    <ligand>
        <name>Zn(2+)</name>
        <dbReference type="ChEBI" id="CHEBI:29105"/>
    </ligand>
</feature>
<proteinExistence type="predicted"/>
<dbReference type="InterPro" id="IPR005019">
    <property type="entry name" value="Adenine_glyco"/>
</dbReference>
<accession>A0A2H0R497</accession>
<dbReference type="AlphaFoldDB" id="A0A2H0R497"/>
<dbReference type="EMBL" id="PCXO01000006">
    <property type="protein sequence ID" value="PIR41352.1"/>
    <property type="molecule type" value="Genomic_DNA"/>
</dbReference>
<feature type="binding site" evidence="1">
    <location>
        <position position="179"/>
    </location>
    <ligand>
        <name>Zn(2+)</name>
        <dbReference type="ChEBI" id="CHEBI:29105"/>
    </ligand>
</feature>
<dbReference type="GO" id="GO:0006284">
    <property type="term" value="P:base-excision repair"/>
    <property type="evidence" value="ECO:0007669"/>
    <property type="project" value="InterPro"/>
</dbReference>
<dbReference type="PANTHER" id="PTHR31116">
    <property type="entry name" value="OS04G0501200 PROTEIN"/>
    <property type="match status" value="1"/>
</dbReference>
<name>A0A2H0R497_9BACT</name>
<protein>
    <submittedName>
        <fullName evidence="2">DNA-3-methyladenine glycosylase I</fullName>
    </submittedName>
</protein>
<dbReference type="Pfam" id="PF03352">
    <property type="entry name" value="Adenine_glyco"/>
    <property type="match status" value="1"/>
</dbReference>
<organism evidence="2 3">
    <name type="scientific">Candidatus Yanofskybacteria bacterium CG10_big_fil_rev_8_21_14_0_10_46_23</name>
    <dbReference type="NCBI Taxonomy" id="1975098"/>
    <lineage>
        <taxon>Bacteria</taxon>
        <taxon>Candidatus Yanofskyibacteriota</taxon>
    </lineage>
</organism>
<dbReference type="InterPro" id="IPR011257">
    <property type="entry name" value="DNA_glycosylase"/>
</dbReference>
<dbReference type="GO" id="GO:0008725">
    <property type="term" value="F:DNA-3-methyladenine glycosylase activity"/>
    <property type="evidence" value="ECO:0007669"/>
    <property type="project" value="InterPro"/>
</dbReference>
<evidence type="ECO:0000313" key="3">
    <source>
        <dbReference type="Proteomes" id="UP000230232"/>
    </source>
</evidence>
<dbReference type="PANTHER" id="PTHR31116:SF29">
    <property type="entry name" value="DNA GLYCOSYLASE SUPERFAMILY PROTEIN"/>
    <property type="match status" value="1"/>
</dbReference>
<reference evidence="2 3" key="1">
    <citation type="submission" date="2017-09" db="EMBL/GenBank/DDBJ databases">
        <title>Depth-based differentiation of microbial function through sediment-hosted aquifers and enrichment of novel symbionts in the deep terrestrial subsurface.</title>
        <authorList>
            <person name="Probst A.J."/>
            <person name="Ladd B."/>
            <person name="Jarett J.K."/>
            <person name="Geller-Mcgrath D.E."/>
            <person name="Sieber C.M."/>
            <person name="Emerson J.B."/>
            <person name="Anantharaman K."/>
            <person name="Thomas B.C."/>
            <person name="Malmstrom R."/>
            <person name="Stieglmeier M."/>
            <person name="Klingl A."/>
            <person name="Woyke T."/>
            <person name="Ryan C.M."/>
            <person name="Banfield J.F."/>
        </authorList>
    </citation>
    <scope>NUCLEOTIDE SEQUENCE [LARGE SCALE GENOMIC DNA]</scope>
    <source>
        <strain evidence="2">CG10_big_fil_rev_8_21_14_0_10_46_23</strain>
    </source>
</reference>
<dbReference type="Gene3D" id="1.10.340.30">
    <property type="entry name" value="Hypothetical protein, domain 2"/>
    <property type="match status" value="1"/>
</dbReference>
<gene>
    <name evidence="2" type="ORF">COV31_01490</name>
</gene>
<sequence>MRERCDWLKNWEKQPIYVGYHDKEWGVPIFNDRKIFEFLVLESAQAGLSWSTILKKRGGYRQAFANFDFNKVAKFNKKDFGRLLGDPAIIRNRLKIKAAINNAQQFLKIRQEFGTFSKYIWGFVDGKPIQNRFRSARELPAKTALAEKISKDLRERGFKFLGPTIVYAHMQATGMVNDHSRNCFRYREIRDLAKEI</sequence>
<keyword evidence="1" id="KW-0862">Zinc</keyword>
<feature type="binding site" evidence="1">
    <location>
        <position position="5"/>
    </location>
    <ligand>
        <name>Zn(2+)</name>
        <dbReference type="ChEBI" id="CHEBI:29105"/>
    </ligand>
</feature>
<evidence type="ECO:0000313" key="2">
    <source>
        <dbReference type="EMBL" id="PIR41352.1"/>
    </source>
</evidence>